<name>W0R899_BIBTR</name>
<gene>
    <name evidence="2" type="ORF">F544_21010</name>
</gene>
<evidence type="ECO:0000313" key="2">
    <source>
        <dbReference type="EMBL" id="AHG87329.1"/>
    </source>
</evidence>
<keyword evidence="1" id="KW-0812">Transmembrane</keyword>
<dbReference type="Proteomes" id="UP000019086">
    <property type="component" value="Chromosome"/>
</dbReference>
<dbReference type="KEGG" id="btra:F544_21010"/>
<evidence type="ECO:0000313" key="3">
    <source>
        <dbReference type="Proteomes" id="UP000019086"/>
    </source>
</evidence>
<feature type="transmembrane region" description="Helical" evidence="1">
    <location>
        <begin position="20"/>
        <end position="40"/>
    </location>
</feature>
<keyword evidence="1" id="KW-1133">Transmembrane helix</keyword>
<dbReference type="PATRIC" id="fig|1263832.3.peg.2089"/>
<reference evidence="2 3" key="1">
    <citation type="submission" date="2013-12" db="EMBL/GenBank/DDBJ databases">
        <title>Annotation of the Bibersteinia trehalosi USDA-ARS-USMARC-190 complete genome.</title>
        <authorList>
            <person name="Harhay G.P."/>
            <person name="McVey S."/>
            <person name="Clawson M.L."/>
            <person name="Bono J."/>
            <person name="Heaton M.P."/>
            <person name="Chitko-Mckown C.G."/>
            <person name="Harhay D.M."/>
            <person name="Smith T.P.L."/>
        </authorList>
    </citation>
    <scope>NUCLEOTIDE SEQUENCE [LARGE SCALE GENOMIC DNA]</scope>
    <source>
        <strain evidence="2 3">USDA-ARS-USMARC-190</strain>
    </source>
</reference>
<keyword evidence="1" id="KW-0472">Membrane</keyword>
<accession>W0R899</accession>
<dbReference type="HOGENOM" id="CLU_214908_0_0_6"/>
<dbReference type="AlphaFoldDB" id="W0R899"/>
<protein>
    <submittedName>
        <fullName evidence="2">Uncharacterized protein</fullName>
    </submittedName>
</protein>
<proteinExistence type="predicted"/>
<organism evidence="2 3">
    <name type="scientific">Bibersteinia trehalosi USDA-ARS-USMARC-190</name>
    <dbReference type="NCBI Taxonomy" id="1263832"/>
    <lineage>
        <taxon>Bacteria</taxon>
        <taxon>Pseudomonadati</taxon>
        <taxon>Pseudomonadota</taxon>
        <taxon>Gammaproteobacteria</taxon>
        <taxon>Pasteurellales</taxon>
        <taxon>Pasteurellaceae</taxon>
        <taxon>Bibersteinia</taxon>
    </lineage>
</organism>
<sequence length="51" mass="5712">MEIITFLAVTIKEILMQYGLWQISFAVTVPILILISPKLVDAVANLIKVLK</sequence>
<evidence type="ECO:0000256" key="1">
    <source>
        <dbReference type="SAM" id="Phobius"/>
    </source>
</evidence>
<dbReference type="EMBL" id="CP006956">
    <property type="protein sequence ID" value="AHG87329.1"/>
    <property type="molecule type" value="Genomic_DNA"/>
</dbReference>